<gene>
    <name evidence="1" type="ORF">C9374_005849</name>
</gene>
<protein>
    <submittedName>
        <fullName evidence="1">Uncharacterized protein</fullName>
    </submittedName>
</protein>
<dbReference type="GeneID" id="68098304"/>
<sequence>MSHHISHDSMLIVFHYCNMKDIISLVRAWRISYQTFELYSNTIFEKMFLIFEKFVQKNHVERHDQPIDDSITQSSTTESFTPQLKEHVKESTSYKDRFIELYTIATNEMKNEINGSVVHRGILSHTLEFSTCIKLDFHVQHGANAFRTMKKCYFDHYQFSKEDRVLEMGPILQQMGWRMISDDFDLLLLKFYLVRIIAPPYPNDVPGIVLKSRASMEPSRFAQYWYGVQSEFTELQASFCEKQNCQNERTIGVSFWMLHYGYLAQELLPNTYHELQYTKMEMTVLHSNATISEIRALRHLKCPANENFKRHSGCLVM</sequence>
<name>A0AA88GPL1_NAELO</name>
<reference evidence="1 2" key="1">
    <citation type="journal article" date="2018" name="BMC Genomics">
        <title>The genome of Naegleria lovaniensis, the basis for a comparative approach to unravel pathogenicity factors of the human pathogenic amoeba N. fowleri.</title>
        <authorList>
            <person name="Liechti N."/>
            <person name="Schurch N."/>
            <person name="Bruggmann R."/>
            <person name="Wittwer M."/>
        </authorList>
    </citation>
    <scope>NUCLEOTIDE SEQUENCE [LARGE SCALE GENOMIC DNA]</scope>
    <source>
        <strain evidence="1 2">ATCC 30569</strain>
    </source>
</reference>
<evidence type="ECO:0000313" key="1">
    <source>
        <dbReference type="EMBL" id="KAG2382057.1"/>
    </source>
</evidence>
<dbReference type="Proteomes" id="UP000816034">
    <property type="component" value="Unassembled WGS sequence"/>
</dbReference>
<accession>A0AA88GPL1</accession>
<comment type="caution">
    <text evidence="1">The sequence shown here is derived from an EMBL/GenBank/DDBJ whole genome shotgun (WGS) entry which is preliminary data.</text>
</comment>
<keyword evidence="2" id="KW-1185">Reference proteome</keyword>
<dbReference type="RefSeq" id="XP_044547736.1">
    <property type="nucleotide sequence ID" value="XM_044695644.1"/>
</dbReference>
<dbReference type="EMBL" id="PYSW02000025">
    <property type="protein sequence ID" value="KAG2382057.1"/>
    <property type="molecule type" value="Genomic_DNA"/>
</dbReference>
<dbReference type="AlphaFoldDB" id="A0AA88GPL1"/>
<proteinExistence type="predicted"/>
<evidence type="ECO:0000313" key="2">
    <source>
        <dbReference type="Proteomes" id="UP000816034"/>
    </source>
</evidence>
<organism evidence="1 2">
    <name type="scientific">Naegleria lovaniensis</name>
    <name type="common">Amoeba</name>
    <dbReference type="NCBI Taxonomy" id="51637"/>
    <lineage>
        <taxon>Eukaryota</taxon>
        <taxon>Discoba</taxon>
        <taxon>Heterolobosea</taxon>
        <taxon>Tetramitia</taxon>
        <taxon>Eutetramitia</taxon>
        <taxon>Vahlkampfiidae</taxon>
        <taxon>Naegleria</taxon>
    </lineage>
</organism>